<gene>
    <name evidence="1" type="ORF">PAXRUDRAFT_834521</name>
</gene>
<evidence type="ECO:0000313" key="2">
    <source>
        <dbReference type="Proteomes" id="UP000054538"/>
    </source>
</evidence>
<dbReference type="HOGENOM" id="CLU_2032144_0_0_1"/>
<reference evidence="1 2" key="1">
    <citation type="submission" date="2014-04" db="EMBL/GenBank/DDBJ databases">
        <authorList>
            <consortium name="DOE Joint Genome Institute"/>
            <person name="Kuo A."/>
            <person name="Kohler A."/>
            <person name="Jargeat P."/>
            <person name="Nagy L.G."/>
            <person name="Floudas D."/>
            <person name="Copeland A."/>
            <person name="Barry K.W."/>
            <person name="Cichocki N."/>
            <person name="Veneault-Fourrey C."/>
            <person name="LaButti K."/>
            <person name="Lindquist E.A."/>
            <person name="Lipzen A."/>
            <person name="Lundell T."/>
            <person name="Morin E."/>
            <person name="Murat C."/>
            <person name="Sun H."/>
            <person name="Tunlid A."/>
            <person name="Henrissat B."/>
            <person name="Grigoriev I.V."/>
            <person name="Hibbett D.S."/>
            <person name="Martin F."/>
            <person name="Nordberg H.P."/>
            <person name="Cantor M.N."/>
            <person name="Hua S.X."/>
        </authorList>
    </citation>
    <scope>NUCLEOTIDE SEQUENCE [LARGE SCALE GENOMIC DNA]</scope>
    <source>
        <strain evidence="1 2">Ve08.2h10</strain>
    </source>
</reference>
<dbReference type="OrthoDB" id="4743193at2759"/>
<accession>A0A0D0CT22</accession>
<evidence type="ECO:0000313" key="1">
    <source>
        <dbReference type="EMBL" id="KIK78513.1"/>
    </source>
</evidence>
<dbReference type="InParanoid" id="A0A0D0CT22"/>
<dbReference type="Proteomes" id="UP000054538">
    <property type="component" value="Unassembled WGS sequence"/>
</dbReference>
<name>A0A0D0CT22_9AGAM</name>
<dbReference type="EMBL" id="KN826566">
    <property type="protein sequence ID" value="KIK78513.1"/>
    <property type="molecule type" value="Genomic_DNA"/>
</dbReference>
<keyword evidence="2" id="KW-1185">Reference proteome</keyword>
<sequence>MCTDSVSANEQKVINTLSTMPVLEPIFEALERCGLSVSEFVLSLLTGRKYNDHPAMRDLLVHSPDIFAALAAHRLKEIRKIAAEASGWHFGAYRSTTKQLEDFDLEKMAKDMEASAPHFWSLLSLFLGEARDEIVGGGLGPDDRSCINRM</sequence>
<dbReference type="AlphaFoldDB" id="A0A0D0CT22"/>
<reference evidence="2" key="2">
    <citation type="submission" date="2015-01" db="EMBL/GenBank/DDBJ databases">
        <title>Evolutionary Origins and Diversification of the Mycorrhizal Mutualists.</title>
        <authorList>
            <consortium name="DOE Joint Genome Institute"/>
            <consortium name="Mycorrhizal Genomics Consortium"/>
            <person name="Kohler A."/>
            <person name="Kuo A."/>
            <person name="Nagy L.G."/>
            <person name="Floudas D."/>
            <person name="Copeland A."/>
            <person name="Barry K.W."/>
            <person name="Cichocki N."/>
            <person name="Veneault-Fourrey C."/>
            <person name="LaButti K."/>
            <person name="Lindquist E.A."/>
            <person name="Lipzen A."/>
            <person name="Lundell T."/>
            <person name="Morin E."/>
            <person name="Murat C."/>
            <person name="Riley R."/>
            <person name="Ohm R."/>
            <person name="Sun H."/>
            <person name="Tunlid A."/>
            <person name="Henrissat B."/>
            <person name="Grigoriev I.V."/>
            <person name="Hibbett D.S."/>
            <person name="Martin F."/>
        </authorList>
    </citation>
    <scope>NUCLEOTIDE SEQUENCE [LARGE SCALE GENOMIC DNA]</scope>
    <source>
        <strain evidence="2">Ve08.2h10</strain>
    </source>
</reference>
<proteinExistence type="predicted"/>
<protein>
    <submittedName>
        <fullName evidence="1">Uncharacterized protein</fullName>
    </submittedName>
</protein>
<organism evidence="1 2">
    <name type="scientific">Paxillus rubicundulus Ve08.2h10</name>
    <dbReference type="NCBI Taxonomy" id="930991"/>
    <lineage>
        <taxon>Eukaryota</taxon>
        <taxon>Fungi</taxon>
        <taxon>Dikarya</taxon>
        <taxon>Basidiomycota</taxon>
        <taxon>Agaricomycotina</taxon>
        <taxon>Agaricomycetes</taxon>
        <taxon>Agaricomycetidae</taxon>
        <taxon>Boletales</taxon>
        <taxon>Paxilineae</taxon>
        <taxon>Paxillaceae</taxon>
        <taxon>Paxillus</taxon>
    </lineage>
</organism>